<reference evidence="2 3" key="3">
    <citation type="journal article" date="2013" name="Genome Biol.">
        <title>Assembly of a phased diploid Candida albicans genome facilitates allele-specific measurements and provides a simple model for repeat and indel structure.</title>
        <authorList>
            <person name="Muzzey D."/>
            <person name="Schwartz K."/>
            <person name="Weissman J.S."/>
            <person name="Sherlock G."/>
        </authorList>
    </citation>
    <scope>NUCLEOTIDE SEQUENCE [LARGE SCALE GENOMIC DNA]</scope>
    <source>
        <strain evidence="3">SC5314 / ATCC MYA-2876</strain>
    </source>
</reference>
<accession>A0A1D8PK95</accession>
<dbReference type="SMR" id="A0A1D8PK95"/>
<dbReference type="EMBL" id="CP017625">
    <property type="protein sequence ID" value="AOW28577.1"/>
    <property type="molecule type" value="Genomic_DNA"/>
</dbReference>
<dbReference type="OrthoDB" id="10256055at2759"/>
<reference evidence="2 3" key="1">
    <citation type="journal article" date="2004" name="Proc. Natl. Acad. Sci. U.S.A.">
        <title>The diploid genome sequence of Candida albicans.</title>
        <authorList>
            <person name="Jones T."/>
            <person name="Federspiel N.A."/>
            <person name="Chibana H."/>
            <person name="Dungan J."/>
            <person name="Kalman S."/>
            <person name="Magee B.B."/>
            <person name="Newport G."/>
            <person name="Thorstenson Y.R."/>
            <person name="Agabian N."/>
            <person name="Magee P.T."/>
            <person name="Davis R.W."/>
            <person name="Scherer S."/>
        </authorList>
    </citation>
    <scope>NUCLEOTIDE SEQUENCE [LARGE SCALE GENOMIC DNA]</scope>
    <source>
        <strain evidence="3">SC5314 / ATCC MYA-2876</strain>
    </source>
</reference>
<sequence>MATIDVEQAILDGNTHKSIPLSVYESSLAPTYQSSLSSLSSSIINSFSLKSPIEFDPLIHLTYYANGSRAQKLYDQTRRLTLEQLGLNHKQQQSQQISDIGVSDPFQLFTDEAITIMRQEVLQRDTFMKYARYSYNSTSGMDCVVRGFVKDGDEINCPFTYQAWTHCKTMELVSKMAGVELEIVMDYEIAHTNISMKSNDMVEEERIKHQRQLIDQESATSTTTNGGDDIPAVVGWHYDSYPFVCVLMLSDTTNMIGGETSLRMGSGHNGKVAIVPSPTKGSANVLQGRLIEHIAPSPVGMSERITMVTSYRAKSPMMKDTSVLSTVKPEVNYGSRYNQFYGEWIDYRIKLMQKKLDLINLNTKCDANSGKFNKQKTIEALKEVEEYLLKTYSEM</sequence>
<dbReference type="InParanoid" id="A0A1D8PK95"/>
<dbReference type="OMA" id="REWSEYR"/>
<dbReference type="eggNOG" id="ENOG502QSJX">
    <property type="taxonomic scope" value="Eukaryota"/>
</dbReference>
<protein>
    <recommendedName>
        <fullName evidence="4">Fe2OG dioxygenase domain-containing protein</fullName>
    </recommendedName>
</protein>
<keyword evidence="3" id="KW-1185">Reference proteome</keyword>
<dbReference type="GeneID" id="3643656"/>
<dbReference type="PANTHER" id="PTHR41677">
    <property type="entry name" value="YALI0B19030P"/>
    <property type="match status" value="1"/>
</dbReference>
<dbReference type="AlphaFoldDB" id="A0A1D8PK95"/>
<dbReference type="CGD" id="CAL0000196106">
    <property type="gene designation" value="orf19.7002"/>
</dbReference>
<dbReference type="KEGG" id="cal:CAALFM_C305660CA"/>
<evidence type="ECO:0008006" key="4">
    <source>
        <dbReference type="Google" id="ProtNLM"/>
    </source>
</evidence>
<reference evidence="2 3" key="2">
    <citation type="journal article" date="2007" name="Genome Biol.">
        <title>Assembly of the Candida albicans genome into sixteen supercontigs aligned on the eight chromosomes.</title>
        <authorList>
            <person name="van het Hoog M."/>
            <person name="Rast T.J."/>
            <person name="Martchenko M."/>
            <person name="Grindle S."/>
            <person name="Dignard D."/>
            <person name="Hogues H."/>
            <person name="Cuomo C."/>
            <person name="Berriman M."/>
            <person name="Scherer S."/>
            <person name="Magee B.B."/>
            <person name="Whiteway M."/>
            <person name="Chibana H."/>
            <person name="Nantel A."/>
            <person name="Magee P.T."/>
        </authorList>
    </citation>
    <scope>GENOME REANNOTATION</scope>
    <source>
        <strain evidence="3">SC5314 / ATCC MYA-2876</strain>
    </source>
</reference>
<dbReference type="RefSeq" id="XP_714707.1">
    <property type="nucleotide sequence ID" value="XM_709614.1"/>
</dbReference>
<evidence type="ECO:0000313" key="3">
    <source>
        <dbReference type="Proteomes" id="UP000000559"/>
    </source>
</evidence>
<proteinExistence type="predicted"/>
<dbReference type="STRING" id="237561.A0A1D8PK95"/>
<evidence type="ECO:0000313" key="1">
    <source>
        <dbReference type="CGD" id="CAL0000196106"/>
    </source>
</evidence>
<dbReference type="PANTHER" id="PTHR41677:SF1">
    <property type="entry name" value="FE2OG DIOXYGENASE DOMAIN-CONTAINING PROTEIN"/>
    <property type="match status" value="1"/>
</dbReference>
<name>A0A1D8PK95_CANAL</name>
<dbReference type="VEuPathDB" id="FungiDB:C3_05660C_A"/>
<evidence type="ECO:0000313" key="2">
    <source>
        <dbReference type="EMBL" id="AOW28577.1"/>
    </source>
</evidence>
<gene>
    <name evidence="2" type="ordered locus">CAALFM_C305660CA</name>
    <name evidence="1" type="ordered locus">orf19.7002</name>
</gene>
<dbReference type="Proteomes" id="UP000000559">
    <property type="component" value="Chromosome 3"/>
</dbReference>
<organism evidence="2 3">
    <name type="scientific">Candida albicans (strain SC5314 / ATCC MYA-2876)</name>
    <name type="common">Yeast</name>
    <dbReference type="NCBI Taxonomy" id="237561"/>
    <lineage>
        <taxon>Eukaryota</taxon>
        <taxon>Fungi</taxon>
        <taxon>Dikarya</taxon>
        <taxon>Ascomycota</taxon>
        <taxon>Saccharomycotina</taxon>
        <taxon>Pichiomycetes</taxon>
        <taxon>Debaryomycetaceae</taxon>
        <taxon>Candida/Lodderomyces clade</taxon>
        <taxon>Candida</taxon>
    </lineage>
</organism>